<keyword evidence="1" id="KW-0472">Membrane</keyword>
<dbReference type="OrthoDB" id="2448606at2759"/>
<evidence type="ECO:0000313" key="3">
    <source>
        <dbReference type="Proteomes" id="UP000077315"/>
    </source>
</evidence>
<feature type="transmembrane region" description="Helical" evidence="1">
    <location>
        <begin position="121"/>
        <end position="143"/>
    </location>
</feature>
<evidence type="ECO:0000313" key="2">
    <source>
        <dbReference type="EMBL" id="OAD71415.1"/>
    </source>
</evidence>
<gene>
    <name evidence="2" type="ORF">PHYBLDRAFT_170779</name>
</gene>
<keyword evidence="1" id="KW-0812">Transmembrane</keyword>
<dbReference type="VEuPathDB" id="FungiDB:PHYBLDRAFT_170779"/>
<accession>A0A162WXT0</accession>
<evidence type="ECO:0000256" key="1">
    <source>
        <dbReference type="SAM" id="Phobius"/>
    </source>
</evidence>
<sequence>MREITANYSIGFRQHALSAYPFSNFCQRIQQIQTCKTTLITRYILHEIQPLFDDHKRDIRLEFGFIGYSDCIITVFPHHTDNGMNAGYDEMFVSEVPAYLTNSNNLENAMYVFNLFANLKIAMLTSLLGAIILCLQLMLCSCWM</sequence>
<keyword evidence="1" id="KW-1133">Transmembrane helix</keyword>
<proteinExistence type="predicted"/>
<name>A0A162WXT0_PHYB8</name>
<dbReference type="InParanoid" id="A0A162WXT0"/>
<dbReference type="EMBL" id="KV440986">
    <property type="protein sequence ID" value="OAD71415.1"/>
    <property type="molecule type" value="Genomic_DNA"/>
</dbReference>
<dbReference type="Proteomes" id="UP000077315">
    <property type="component" value="Unassembled WGS sequence"/>
</dbReference>
<dbReference type="RefSeq" id="XP_018289455.1">
    <property type="nucleotide sequence ID" value="XM_018436428.1"/>
</dbReference>
<dbReference type="GeneID" id="28997334"/>
<dbReference type="AlphaFoldDB" id="A0A162WXT0"/>
<organism evidence="2 3">
    <name type="scientific">Phycomyces blakesleeanus (strain ATCC 8743b / DSM 1359 / FGSC 10004 / NBRC 33097 / NRRL 1555)</name>
    <dbReference type="NCBI Taxonomy" id="763407"/>
    <lineage>
        <taxon>Eukaryota</taxon>
        <taxon>Fungi</taxon>
        <taxon>Fungi incertae sedis</taxon>
        <taxon>Mucoromycota</taxon>
        <taxon>Mucoromycotina</taxon>
        <taxon>Mucoromycetes</taxon>
        <taxon>Mucorales</taxon>
        <taxon>Phycomycetaceae</taxon>
        <taxon>Phycomyces</taxon>
    </lineage>
</organism>
<reference evidence="3" key="1">
    <citation type="submission" date="2015-06" db="EMBL/GenBank/DDBJ databases">
        <title>Expansion of signal transduction pathways in fungi by whole-genome duplication.</title>
        <authorList>
            <consortium name="DOE Joint Genome Institute"/>
            <person name="Corrochano L.M."/>
            <person name="Kuo A."/>
            <person name="Marcet-Houben M."/>
            <person name="Polaino S."/>
            <person name="Salamov A."/>
            <person name="Villalobos J.M."/>
            <person name="Alvarez M.I."/>
            <person name="Avalos J."/>
            <person name="Benito E.P."/>
            <person name="Benoit I."/>
            <person name="Burger G."/>
            <person name="Camino L.P."/>
            <person name="Canovas D."/>
            <person name="Cerda-Olmedo E."/>
            <person name="Cheng J.-F."/>
            <person name="Dominguez A."/>
            <person name="Elias M."/>
            <person name="Eslava A.P."/>
            <person name="Glaser F."/>
            <person name="Grimwood J."/>
            <person name="Gutierrez G."/>
            <person name="Heitman J."/>
            <person name="Henrissat B."/>
            <person name="Iturriaga E.A."/>
            <person name="Lang B.F."/>
            <person name="Lavin J.L."/>
            <person name="Lee S."/>
            <person name="Li W."/>
            <person name="Lindquist E."/>
            <person name="Lopez-Garcia S."/>
            <person name="Luque E.M."/>
            <person name="Marcos A.T."/>
            <person name="Martin J."/>
            <person name="McCluskey K."/>
            <person name="Medina H.R."/>
            <person name="Miralles-Duran A."/>
            <person name="Miyazaki A."/>
            <person name="Munoz-Torres E."/>
            <person name="Oguiza J.A."/>
            <person name="Ohm R."/>
            <person name="Olmedo M."/>
            <person name="Orejas M."/>
            <person name="Ortiz-Castellanos L."/>
            <person name="Pisabarro A.G."/>
            <person name="Rodriguez-Romero J."/>
            <person name="Ruiz-Herrera J."/>
            <person name="Ruiz-Vazquez R."/>
            <person name="Sanz C."/>
            <person name="Schackwitz W."/>
            <person name="Schmutz J."/>
            <person name="Shahriari M."/>
            <person name="Shelest E."/>
            <person name="Silva-Franco F."/>
            <person name="Soanes D."/>
            <person name="Syed K."/>
            <person name="Tagua V.G."/>
            <person name="Talbot N.J."/>
            <person name="Thon M."/>
            <person name="De vries R.P."/>
            <person name="Wiebenga A."/>
            <person name="Yadav J.S."/>
            <person name="Braun E.L."/>
            <person name="Baker S."/>
            <person name="Garre V."/>
            <person name="Horwitz B."/>
            <person name="Torres-Martinez S."/>
            <person name="Idnurm A."/>
            <person name="Herrera-Estrella A."/>
            <person name="Gabaldon T."/>
            <person name="Grigoriev I.V."/>
        </authorList>
    </citation>
    <scope>NUCLEOTIDE SEQUENCE [LARGE SCALE GENOMIC DNA]</scope>
    <source>
        <strain evidence="3">NRRL 1555(-)</strain>
    </source>
</reference>
<keyword evidence="3" id="KW-1185">Reference proteome</keyword>
<protein>
    <submittedName>
        <fullName evidence="2">Uncharacterized protein</fullName>
    </submittedName>
</protein>